<evidence type="ECO:0000313" key="2">
    <source>
        <dbReference type="Proteomes" id="UP000486351"/>
    </source>
</evidence>
<gene>
    <name evidence="1" type="ORF">PF008_g33100</name>
</gene>
<proteinExistence type="predicted"/>
<organism evidence="1 2">
    <name type="scientific">Phytophthora fragariae</name>
    <dbReference type="NCBI Taxonomy" id="53985"/>
    <lineage>
        <taxon>Eukaryota</taxon>
        <taxon>Sar</taxon>
        <taxon>Stramenopiles</taxon>
        <taxon>Oomycota</taxon>
        <taxon>Peronosporomycetes</taxon>
        <taxon>Peronosporales</taxon>
        <taxon>Peronosporaceae</taxon>
        <taxon>Phytophthora</taxon>
    </lineage>
</organism>
<comment type="caution">
    <text evidence="1">The sequence shown here is derived from an EMBL/GenBank/DDBJ whole genome shotgun (WGS) entry which is preliminary data.</text>
</comment>
<name>A0A6G0PXY7_9STRA</name>
<protein>
    <submittedName>
        <fullName evidence="1">Uncharacterized protein</fullName>
    </submittedName>
</protein>
<dbReference type="EMBL" id="QXFY01011115">
    <property type="protein sequence ID" value="KAE9260460.1"/>
    <property type="molecule type" value="Genomic_DNA"/>
</dbReference>
<accession>A0A6G0PXY7</accession>
<dbReference type="Proteomes" id="UP000486351">
    <property type="component" value="Unassembled WGS sequence"/>
</dbReference>
<dbReference type="AlphaFoldDB" id="A0A6G0PXY7"/>
<evidence type="ECO:0000313" key="1">
    <source>
        <dbReference type="EMBL" id="KAE9260460.1"/>
    </source>
</evidence>
<sequence length="20" mass="2251">MEQLLVIDSPEAYTAIERAT</sequence>
<reference evidence="1 2" key="1">
    <citation type="submission" date="2018-09" db="EMBL/GenBank/DDBJ databases">
        <title>Genomic investigation of the strawberry pathogen Phytophthora fragariae indicates pathogenicity is determined by transcriptional variation in three key races.</title>
        <authorList>
            <person name="Adams T.M."/>
            <person name="Armitage A.D."/>
            <person name="Sobczyk M.K."/>
            <person name="Bates H.J."/>
            <person name="Dunwell J.M."/>
            <person name="Nellist C.F."/>
            <person name="Harrison R.J."/>
        </authorList>
    </citation>
    <scope>NUCLEOTIDE SEQUENCE [LARGE SCALE GENOMIC DNA]</scope>
    <source>
        <strain evidence="1 2">NOV-77</strain>
    </source>
</reference>
<feature type="non-terminal residue" evidence="1">
    <location>
        <position position="20"/>
    </location>
</feature>